<dbReference type="Pfam" id="PF00293">
    <property type="entry name" value="NUDIX"/>
    <property type="match status" value="1"/>
</dbReference>
<evidence type="ECO:0000313" key="5">
    <source>
        <dbReference type="Proteomes" id="UP001500908"/>
    </source>
</evidence>
<dbReference type="Gene3D" id="3.90.79.10">
    <property type="entry name" value="Nucleoside Triphosphate Pyrophosphohydrolase"/>
    <property type="match status" value="1"/>
</dbReference>
<evidence type="ECO:0000256" key="1">
    <source>
        <dbReference type="ARBA" id="ARBA00001946"/>
    </source>
</evidence>
<evidence type="ECO:0000313" key="4">
    <source>
        <dbReference type="EMBL" id="GAA3738732.1"/>
    </source>
</evidence>
<dbReference type="CDD" id="cd18877">
    <property type="entry name" value="NUDIX_Hydrolase"/>
    <property type="match status" value="1"/>
</dbReference>
<evidence type="ECO:0000259" key="3">
    <source>
        <dbReference type="PROSITE" id="PS51462"/>
    </source>
</evidence>
<keyword evidence="2" id="KW-0378">Hydrolase</keyword>
<comment type="caution">
    <text evidence="4">The sequence shown here is derived from an EMBL/GenBank/DDBJ whole genome shotgun (WGS) entry which is preliminary data.</text>
</comment>
<dbReference type="PROSITE" id="PS51462">
    <property type="entry name" value="NUDIX"/>
    <property type="match status" value="1"/>
</dbReference>
<organism evidence="4 5">
    <name type="scientific">Salinactinospora qingdaonensis</name>
    <dbReference type="NCBI Taxonomy" id="702744"/>
    <lineage>
        <taxon>Bacteria</taxon>
        <taxon>Bacillati</taxon>
        <taxon>Actinomycetota</taxon>
        <taxon>Actinomycetes</taxon>
        <taxon>Streptosporangiales</taxon>
        <taxon>Nocardiopsidaceae</taxon>
        <taxon>Salinactinospora</taxon>
    </lineage>
</organism>
<dbReference type="SUPFAM" id="SSF55811">
    <property type="entry name" value="Nudix"/>
    <property type="match status" value="1"/>
</dbReference>
<dbReference type="InterPro" id="IPR015797">
    <property type="entry name" value="NUDIX_hydrolase-like_dom_sf"/>
</dbReference>
<sequence length="303" mass="32602">MGAGDGDGWVILPDGSRRWGRYGASGLLLHTRDHAGTEHVLLQRRALWSHQGGTWGMPGGARDSGETSVGTALREFGEEVHGVAGVLDHAVLGGIHRQDHTVWSYDTVLARLPELWEFSPGNAESIEIRWTPLDDVLELQLLPALREIWPELRAALARRLVIVVDAANTIGHRPDGWWHDRLAATGRLRDLLALLPQHGLADADIPEGVALPPLYRWLPSVVLVTEGAARGVEPTRGVEVVAAPGSGDDTIVGVTAEHARETCAVVVTADRELAARCHAVGAHVASPSWLLRMAEARASAPLP</sequence>
<dbReference type="PANTHER" id="PTHR43046">
    <property type="entry name" value="GDP-MANNOSE MANNOSYL HYDROLASE"/>
    <property type="match status" value="1"/>
</dbReference>
<proteinExistence type="predicted"/>
<name>A0ABP7FFP7_9ACTN</name>
<gene>
    <name evidence="4" type="ORF">GCM10022402_18280</name>
</gene>
<reference evidence="5" key="1">
    <citation type="journal article" date="2019" name="Int. J. Syst. Evol. Microbiol.">
        <title>The Global Catalogue of Microorganisms (GCM) 10K type strain sequencing project: providing services to taxonomists for standard genome sequencing and annotation.</title>
        <authorList>
            <consortium name="The Broad Institute Genomics Platform"/>
            <consortium name="The Broad Institute Genome Sequencing Center for Infectious Disease"/>
            <person name="Wu L."/>
            <person name="Ma J."/>
        </authorList>
    </citation>
    <scope>NUCLEOTIDE SEQUENCE [LARGE SCALE GENOMIC DNA]</scope>
    <source>
        <strain evidence="5">JCM 17137</strain>
    </source>
</reference>
<comment type="cofactor">
    <cofactor evidence="1">
        <name>Mg(2+)</name>
        <dbReference type="ChEBI" id="CHEBI:18420"/>
    </cofactor>
</comment>
<dbReference type="Proteomes" id="UP001500908">
    <property type="component" value="Unassembled WGS sequence"/>
</dbReference>
<keyword evidence="5" id="KW-1185">Reference proteome</keyword>
<dbReference type="InterPro" id="IPR000086">
    <property type="entry name" value="NUDIX_hydrolase_dom"/>
</dbReference>
<dbReference type="RefSeq" id="WP_344969560.1">
    <property type="nucleotide sequence ID" value="NZ_BAABDD010000006.1"/>
</dbReference>
<dbReference type="EMBL" id="BAABDD010000006">
    <property type="protein sequence ID" value="GAA3738732.1"/>
    <property type="molecule type" value="Genomic_DNA"/>
</dbReference>
<evidence type="ECO:0000256" key="2">
    <source>
        <dbReference type="ARBA" id="ARBA00022801"/>
    </source>
</evidence>
<protein>
    <submittedName>
        <fullName evidence="4">NUDIX domain-containing protein</fullName>
    </submittedName>
</protein>
<feature type="domain" description="Nudix hydrolase" evidence="3">
    <location>
        <begin position="20"/>
        <end position="156"/>
    </location>
</feature>
<dbReference type="PANTHER" id="PTHR43046:SF2">
    <property type="entry name" value="8-OXO-DGTP DIPHOSPHATASE-RELATED"/>
    <property type="match status" value="1"/>
</dbReference>
<accession>A0ABP7FFP7</accession>